<evidence type="ECO:0000256" key="2">
    <source>
        <dbReference type="ARBA" id="ARBA00023015"/>
    </source>
</evidence>
<evidence type="ECO:0000313" key="8">
    <source>
        <dbReference type="EMBL" id="CAE0383160.1"/>
    </source>
</evidence>
<organism evidence="8">
    <name type="scientific">Euplotes crassus</name>
    <dbReference type="NCBI Taxonomy" id="5936"/>
    <lineage>
        <taxon>Eukaryota</taxon>
        <taxon>Sar</taxon>
        <taxon>Alveolata</taxon>
        <taxon>Ciliophora</taxon>
        <taxon>Intramacronucleata</taxon>
        <taxon>Spirotrichea</taxon>
        <taxon>Hypotrichia</taxon>
        <taxon>Euplotida</taxon>
        <taxon>Euplotidae</taxon>
        <taxon>Moneuplotes</taxon>
    </lineage>
</organism>
<feature type="domain" description="E2F transcription factor CC-MB" evidence="7">
    <location>
        <begin position="29"/>
        <end position="144"/>
    </location>
</feature>
<dbReference type="GO" id="GO:0046983">
    <property type="term" value="F:protein dimerization activity"/>
    <property type="evidence" value="ECO:0007669"/>
    <property type="project" value="InterPro"/>
</dbReference>
<reference evidence="8" key="1">
    <citation type="submission" date="2021-01" db="EMBL/GenBank/DDBJ databases">
        <authorList>
            <person name="Corre E."/>
            <person name="Pelletier E."/>
            <person name="Niang G."/>
            <person name="Scheremetjew M."/>
            <person name="Finn R."/>
            <person name="Kale V."/>
            <person name="Holt S."/>
            <person name="Cochrane G."/>
            <person name="Meng A."/>
            <person name="Brown T."/>
            <person name="Cohen L."/>
        </authorList>
    </citation>
    <scope>NUCLEOTIDE SEQUENCE</scope>
    <source>
        <strain evidence="8">CT5</strain>
    </source>
</reference>
<feature type="compositionally biased region" description="Basic and acidic residues" evidence="6">
    <location>
        <begin position="106"/>
        <end position="120"/>
    </location>
</feature>
<keyword evidence="4" id="KW-0804">Transcription</keyword>
<evidence type="ECO:0000256" key="1">
    <source>
        <dbReference type="ARBA" id="ARBA00010940"/>
    </source>
</evidence>
<evidence type="ECO:0000256" key="3">
    <source>
        <dbReference type="ARBA" id="ARBA00023125"/>
    </source>
</evidence>
<proteinExistence type="inferred from homology"/>
<gene>
    <name evidence="8" type="ORF">ECRA1380_LOCUS8122</name>
</gene>
<evidence type="ECO:0000259" key="7">
    <source>
        <dbReference type="Pfam" id="PF16421"/>
    </source>
</evidence>
<comment type="similarity">
    <text evidence="1">Belongs to the E2F/DP family.</text>
</comment>
<keyword evidence="5" id="KW-0175">Coiled coil</keyword>
<dbReference type="InterPro" id="IPR032198">
    <property type="entry name" value="E2F_CC-MB"/>
</dbReference>
<dbReference type="GO" id="GO:0003677">
    <property type="term" value="F:DNA binding"/>
    <property type="evidence" value="ECO:0007669"/>
    <property type="project" value="UniProtKB-KW"/>
</dbReference>
<evidence type="ECO:0000256" key="4">
    <source>
        <dbReference type="ARBA" id="ARBA00023163"/>
    </source>
</evidence>
<accession>A0A7S3KFW8</accession>
<evidence type="ECO:0000256" key="5">
    <source>
        <dbReference type="SAM" id="Coils"/>
    </source>
</evidence>
<dbReference type="InterPro" id="IPR037241">
    <property type="entry name" value="E2F-DP_heterodim"/>
</dbReference>
<dbReference type="SUPFAM" id="SSF144074">
    <property type="entry name" value="E2F-DP heterodimerization region"/>
    <property type="match status" value="1"/>
</dbReference>
<sequence length="152" mass="17438">MNISANTLEPTCTTSYLDNYEEDDEIQRLKDDLLALEEEERLLDGTIENVENQLDEMSKDPLYEQFAYVTFEDINKLKNINGDNDSTLVAIRAPKGTTLEIPNKPTSHDHSKDEELNKDENGEDLDTNQIFLVSPKEEIYVYMIENENSSSL</sequence>
<dbReference type="Pfam" id="PF16421">
    <property type="entry name" value="E2F_CC-MB"/>
    <property type="match status" value="1"/>
</dbReference>
<feature type="region of interest" description="Disordered" evidence="6">
    <location>
        <begin position="94"/>
        <end position="127"/>
    </location>
</feature>
<protein>
    <recommendedName>
        <fullName evidence="7">E2F transcription factor CC-MB domain-containing protein</fullName>
    </recommendedName>
</protein>
<keyword evidence="3" id="KW-0238">DNA-binding</keyword>
<keyword evidence="2" id="KW-0805">Transcription regulation</keyword>
<dbReference type="Gene3D" id="6.10.250.540">
    <property type="match status" value="1"/>
</dbReference>
<name>A0A7S3KFW8_EUPCR</name>
<feature type="coiled-coil region" evidence="5">
    <location>
        <begin position="19"/>
        <end position="56"/>
    </location>
</feature>
<evidence type="ECO:0000256" key="6">
    <source>
        <dbReference type="SAM" id="MobiDB-lite"/>
    </source>
</evidence>
<dbReference type="AlphaFoldDB" id="A0A7S3KFW8"/>
<dbReference type="EMBL" id="HBIK01017230">
    <property type="protein sequence ID" value="CAE0383160.1"/>
    <property type="molecule type" value="Transcribed_RNA"/>
</dbReference>